<dbReference type="Gene3D" id="3.30.530.20">
    <property type="match status" value="1"/>
</dbReference>
<evidence type="ECO:0000313" key="1">
    <source>
        <dbReference type="EMBL" id="SFB00891.1"/>
    </source>
</evidence>
<sequence length="155" mass="17492">MKFTASQDISAPIDVVFGRVSDFDFMERLALRRGIDVARHDMSAAPRAGMRWTMGFVLRGRRRKVEVEMVGYEPPHKLRFKAVGEGAEGDLAVDIVALARERTRLALALQVKPRSLNARIAVQALQLSRGRYKRRLLKRLATLASQIEADYIARS</sequence>
<dbReference type="RefSeq" id="WP_092064822.1">
    <property type="nucleotide sequence ID" value="NZ_FOJU01000003.1"/>
</dbReference>
<proteinExistence type="predicted"/>
<organism evidence="1 2">
    <name type="scientific">Poseidonocella pacifica</name>
    <dbReference type="NCBI Taxonomy" id="871651"/>
    <lineage>
        <taxon>Bacteria</taxon>
        <taxon>Pseudomonadati</taxon>
        <taxon>Pseudomonadota</taxon>
        <taxon>Alphaproteobacteria</taxon>
        <taxon>Rhodobacterales</taxon>
        <taxon>Roseobacteraceae</taxon>
        <taxon>Poseidonocella</taxon>
    </lineage>
</organism>
<dbReference type="Proteomes" id="UP000198796">
    <property type="component" value="Unassembled WGS sequence"/>
</dbReference>
<gene>
    <name evidence="1" type="ORF">SAMN05421688_2332</name>
</gene>
<dbReference type="InterPro" id="IPR023393">
    <property type="entry name" value="START-like_dom_sf"/>
</dbReference>
<accession>A0A1I0XIS5</accession>
<dbReference type="SUPFAM" id="SSF55961">
    <property type="entry name" value="Bet v1-like"/>
    <property type="match status" value="1"/>
</dbReference>
<dbReference type="Pfam" id="PF10604">
    <property type="entry name" value="Polyketide_cyc2"/>
    <property type="match status" value="1"/>
</dbReference>
<dbReference type="STRING" id="871651.SAMN05421688_2332"/>
<reference evidence="1 2" key="1">
    <citation type="submission" date="2016-10" db="EMBL/GenBank/DDBJ databases">
        <authorList>
            <person name="de Groot N.N."/>
        </authorList>
    </citation>
    <scope>NUCLEOTIDE SEQUENCE [LARGE SCALE GENOMIC DNA]</scope>
    <source>
        <strain evidence="1 2">DSM 29316</strain>
    </source>
</reference>
<name>A0A1I0XIS5_9RHOB</name>
<dbReference type="OrthoDB" id="7860307at2"/>
<dbReference type="EMBL" id="FOJU01000003">
    <property type="protein sequence ID" value="SFB00891.1"/>
    <property type="molecule type" value="Genomic_DNA"/>
</dbReference>
<dbReference type="AlphaFoldDB" id="A0A1I0XIS5"/>
<protein>
    <submittedName>
        <fullName evidence="1">Polyketide cyclase / dehydrase and lipid transport</fullName>
    </submittedName>
</protein>
<evidence type="ECO:0000313" key="2">
    <source>
        <dbReference type="Proteomes" id="UP000198796"/>
    </source>
</evidence>
<dbReference type="CDD" id="cd07812">
    <property type="entry name" value="SRPBCC"/>
    <property type="match status" value="1"/>
</dbReference>
<keyword evidence="2" id="KW-1185">Reference proteome</keyword>
<dbReference type="InterPro" id="IPR019587">
    <property type="entry name" value="Polyketide_cyclase/dehydratase"/>
</dbReference>